<sequence>MKKPFLRRFTKKFFIFINLAIGILFLLGANVKYFDPAKWWFISLLTLALPYLLLLLVIFFFFWLFVKPFWIILPASIILISLDAVKNIFPFHLDTEFQIQKKPGEIRVMSWNVELFNILHYKDQPEKKQRIIDLINKYDPDIACFQEMVAGDNRKAINYFPDILQALKFKDYFYSYGVKNDFDKYHHFGIIIFSKFPIIRKQTLVNKPDSYNSTFQFVDVAHREDTFRIFNVHLQSLKFSQENLNYLDKGTVPSEGNISESKNIIYKIKLGVLKRASQANFIKDEMNHSPYPVIICGDFNDVPVSYAYEKIGEGMKNAFAEKGSGISRTFSSISPTLRIDNIFTDQNFKIMDYTRIKKSYSDHFPIIADLEYSSDN</sequence>
<dbReference type="Gene3D" id="3.60.10.10">
    <property type="entry name" value="Endonuclease/exonuclease/phosphatase"/>
    <property type="match status" value="1"/>
</dbReference>
<feature type="domain" description="Endonuclease/exonuclease/phosphatase" evidence="2">
    <location>
        <begin position="109"/>
        <end position="351"/>
    </location>
</feature>
<evidence type="ECO:0000313" key="3">
    <source>
        <dbReference type="EMBL" id="RNI32100.1"/>
    </source>
</evidence>
<keyword evidence="1" id="KW-1133">Transmembrane helix</keyword>
<gene>
    <name evidence="3" type="ORF">EFY79_20635</name>
</gene>
<dbReference type="PANTHER" id="PTHR14859">
    <property type="entry name" value="CALCOFLUOR WHITE HYPERSENSITIVE PROTEIN PRECURSOR"/>
    <property type="match status" value="1"/>
</dbReference>
<evidence type="ECO:0000259" key="2">
    <source>
        <dbReference type="Pfam" id="PF03372"/>
    </source>
</evidence>
<dbReference type="Proteomes" id="UP000267223">
    <property type="component" value="Unassembled WGS sequence"/>
</dbReference>
<dbReference type="AlphaFoldDB" id="A0A3M9N2S2"/>
<evidence type="ECO:0000313" key="4">
    <source>
        <dbReference type="Proteomes" id="UP000267223"/>
    </source>
</evidence>
<organism evidence="3 4">
    <name type="scientific">Hanamia caeni</name>
    <dbReference type="NCBI Taxonomy" id="2294116"/>
    <lineage>
        <taxon>Bacteria</taxon>
        <taxon>Pseudomonadati</taxon>
        <taxon>Bacteroidota</taxon>
        <taxon>Chitinophagia</taxon>
        <taxon>Chitinophagales</taxon>
        <taxon>Chitinophagaceae</taxon>
        <taxon>Hanamia</taxon>
    </lineage>
</organism>
<dbReference type="InterPro" id="IPR005135">
    <property type="entry name" value="Endo/exonuclease/phosphatase"/>
</dbReference>
<accession>A0A3M9N2S2</accession>
<dbReference type="CDD" id="cd09084">
    <property type="entry name" value="EEP-2"/>
    <property type="match status" value="1"/>
</dbReference>
<dbReference type="PANTHER" id="PTHR14859:SF15">
    <property type="entry name" value="ENDONUCLEASE_EXONUCLEASE_PHOSPHATASE DOMAIN-CONTAINING PROTEIN"/>
    <property type="match status" value="1"/>
</dbReference>
<feature type="transmembrane region" description="Helical" evidence="1">
    <location>
        <begin position="39"/>
        <end position="62"/>
    </location>
</feature>
<feature type="transmembrane region" description="Helical" evidence="1">
    <location>
        <begin position="12"/>
        <end position="33"/>
    </location>
</feature>
<protein>
    <recommendedName>
        <fullName evidence="2">Endonuclease/exonuclease/phosphatase domain-containing protein</fullName>
    </recommendedName>
</protein>
<proteinExistence type="predicted"/>
<reference evidence="3 4" key="1">
    <citation type="submission" date="2018-11" db="EMBL/GenBank/DDBJ databases">
        <title>Draft genome sequence of Ferruginibacter sp. BO-59.</title>
        <authorList>
            <person name="Im W.T."/>
        </authorList>
    </citation>
    <scope>NUCLEOTIDE SEQUENCE [LARGE SCALE GENOMIC DNA]</scope>
    <source>
        <strain evidence="3 4">BO-59</strain>
    </source>
</reference>
<dbReference type="GO" id="GO:0006506">
    <property type="term" value="P:GPI anchor biosynthetic process"/>
    <property type="evidence" value="ECO:0007669"/>
    <property type="project" value="TreeGrafter"/>
</dbReference>
<evidence type="ECO:0000256" key="1">
    <source>
        <dbReference type="SAM" id="Phobius"/>
    </source>
</evidence>
<comment type="caution">
    <text evidence="3">The sequence shown here is derived from an EMBL/GenBank/DDBJ whole genome shotgun (WGS) entry which is preliminary data.</text>
</comment>
<dbReference type="GO" id="GO:0016020">
    <property type="term" value="C:membrane"/>
    <property type="evidence" value="ECO:0007669"/>
    <property type="project" value="GOC"/>
</dbReference>
<dbReference type="InterPro" id="IPR051916">
    <property type="entry name" value="GPI-anchor_lipid_remodeler"/>
</dbReference>
<dbReference type="GO" id="GO:0003824">
    <property type="term" value="F:catalytic activity"/>
    <property type="evidence" value="ECO:0007669"/>
    <property type="project" value="InterPro"/>
</dbReference>
<dbReference type="OrthoDB" id="635146at2"/>
<keyword evidence="1" id="KW-0472">Membrane</keyword>
<name>A0A3M9N2S2_9BACT</name>
<dbReference type="InterPro" id="IPR036691">
    <property type="entry name" value="Endo/exonu/phosph_ase_sf"/>
</dbReference>
<feature type="transmembrane region" description="Helical" evidence="1">
    <location>
        <begin position="69"/>
        <end position="89"/>
    </location>
</feature>
<dbReference type="Pfam" id="PF03372">
    <property type="entry name" value="Exo_endo_phos"/>
    <property type="match status" value="1"/>
</dbReference>
<keyword evidence="4" id="KW-1185">Reference proteome</keyword>
<dbReference type="EMBL" id="RJJR01000028">
    <property type="protein sequence ID" value="RNI32100.1"/>
    <property type="molecule type" value="Genomic_DNA"/>
</dbReference>
<dbReference type="RefSeq" id="WP_123122658.1">
    <property type="nucleotide sequence ID" value="NZ_RJJR01000028.1"/>
</dbReference>
<dbReference type="SUPFAM" id="SSF56219">
    <property type="entry name" value="DNase I-like"/>
    <property type="match status" value="1"/>
</dbReference>
<keyword evidence="1" id="KW-0812">Transmembrane</keyword>